<evidence type="ECO:0000256" key="3">
    <source>
        <dbReference type="ARBA" id="ARBA00022475"/>
    </source>
</evidence>
<keyword evidence="3" id="KW-1003">Cell membrane</keyword>
<sequence length="518" mass="55716">MASKIKRILKHPRVLTLIFFIVLSLLVLPTYQPDGVEVAYVSDNSVFAGIDEGEYIYELNGNSIKTLGQYTSAVSELVPNSQVTIQTKGGTYRGLLMNTTDLGITVRETSRVNLDFGLDLKGGARVTLEPITVDGTPITQDVLSSTASVLTARLNVYGLKNMVVRTISDASGRSFIDVEMAGEGSEKVVGIVKSVGKFELKIINETVFSGESIVPPIGEPQKNVQSGSWEIPFTINTKAAGQLRDIYVAASSESPSSCTSDIDCSEGYGCASSTIAGGICLPNIRMLLDDRETFSAPASFSLYQTWKFGEVTKDLVVQTGGQELAEEVQIVLEAGRLPGEIKELRIVSQDYIDPKLGKDFLRGAIISALGALLAVGLVVFIRYRSLKITLPIILIVFSEVLIILGIASLIKWSIDLPAIAGIIAAVGTGVDQQIIITDWALRGGKEKLWNLRRNIKKAFTIIMVAASTTIAAMMALAYPAFSGLYALRGFAIVTIIGVLIGILVARPAYAKAIEIILE</sequence>
<evidence type="ECO:0000256" key="5">
    <source>
        <dbReference type="ARBA" id="ARBA00022927"/>
    </source>
</evidence>
<evidence type="ECO:0000256" key="1">
    <source>
        <dbReference type="ARBA" id="ARBA00004651"/>
    </source>
</evidence>
<feature type="transmembrane region" description="Helical" evidence="9">
    <location>
        <begin position="416"/>
        <end position="437"/>
    </location>
</feature>
<name>A0A832V1L5_9ARCH</name>
<dbReference type="GO" id="GO:0015031">
    <property type="term" value="P:protein transport"/>
    <property type="evidence" value="ECO:0007669"/>
    <property type="project" value="UniProtKB-KW"/>
</dbReference>
<dbReference type="PANTHER" id="PTHR30081">
    <property type="entry name" value="PROTEIN-EXPORT MEMBRANE PROTEIN SEC"/>
    <property type="match status" value="1"/>
</dbReference>
<dbReference type="SUPFAM" id="SSF82866">
    <property type="entry name" value="Multidrug efflux transporter AcrB transmembrane domain"/>
    <property type="match status" value="1"/>
</dbReference>
<evidence type="ECO:0000313" key="11">
    <source>
        <dbReference type="EMBL" id="HIJ99366.1"/>
    </source>
</evidence>
<dbReference type="Gene3D" id="2.30.42.10">
    <property type="match status" value="1"/>
</dbReference>
<dbReference type="InterPro" id="IPR036034">
    <property type="entry name" value="PDZ_sf"/>
</dbReference>
<feature type="transmembrane region" description="Helical" evidence="9">
    <location>
        <begin position="388"/>
        <end position="410"/>
    </location>
</feature>
<dbReference type="Gene3D" id="1.20.1640.10">
    <property type="entry name" value="Multidrug efflux transporter AcrB transmembrane domain"/>
    <property type="match status" value="1"/>
</dbReference>
<dbReference type="PANTHER" id="PTHR30081:SF1">
    <property type="entry name" value="PROTEIN TRANSLOCASE SUBUNIT SECD"/>
    <property type="match status" value="1"/>
</dbReference>
<evidence type="ECO:0000256" key="9">
    <source>
        <dbReference type="SAM" id="Phobius"/>
    </source>
</evidence>
<dbReference type="Gene3D" id="3.30.70.3400">
    <property type="match status" value="1"/>
</dbReference>
<evidence type="ECO:0000256" key="7">
    <source>
        <dbReference type="ARBA" id="ARBA00023010"/>
    </source>
</evidence>
<evidence type="ECO:0000256" key="8">
    <source>
        <dbReference type="ARBA" id="ARBA00023136"/>
    </source>
</evidence>
<keyword evidence="12" id="KW-1185">Reference proteome</keyword>
<dbReference type="Pfam" id="PF02355">
    <property type="entry name" value="SecD_SecF_C"/>
    <property type="match status" value="1"/>
</dbReference>
<dbReference type="Proteomes" id="UP000604391">
    <property type="component" value="Unassembled WGS sequence"/>
</dbReference>
<keyword evidence="7" id="KW-0811">Translocation</keyword>
<keyword evidence="2" id="KW-0813">Transport</keyword>
<keyword evidence="8 9" id="KW-0472">Membrane</keyword>
<evidence type="ECO:0000313" key="12">
    <source>
        <dbReference type="Proteomes" id="UP000604391"/>
    </source>
</evidence>
<accession>A0A832V1L5</accession>
<feature type="transmembrane region" description="Helical" evidence="9">
    <location>
        <begin position="484"/>
        <end position="505"/>
    </location>
</feature>
<dbReference type="EMBL" id="DVAD01000007">
    <property type="protein sequence ID" value="HIJ99366.1"/>
    <property type="molecule type" value="Genomic_DNA"/>
</dbReference>
<dbReference type="InterPro" id="IPR022813">
    <property type="entry name" value="SecD/SecF_arch_bac"/>
</dbReference>
<keyword evidence="4 9" id="KW-0812">Transmembrane</keyword>
<evidence type="ECO:0000259" key="10">
    <source>
        <dbReference type="Pfam" id="PF02355"/>
    </source>
</evidence>
<feature type="transmembrane region" description="Helical" evidence="9">
    <location>
        <begin position="458"/>
        <end position="478"/>
    </location>
</feature>
<proteinExistence type="predicted"/>
<organism evidence="11 12">
    <name type="scientific">Candidatus Undinarchaeum marinum</name>
    <dbReference type="NCBI Taxonomy" id="2756141"/>
    <lineage>
        <taxon>Archaea</taxon>
        <taxon>Candidatus Undinarchaeota</taxon>
        <taxon>Candidatus Undinarchaeia</taxon>
        <taxon>Candidatus Undinarchaeales</taxon>
        <taxon>Candidatus Undinarchaeaceae</taxon>
        <taxon>Candidatus Undinarchaeum</taxon>
    </lineage>
</organism>
<evidence type="ECO:0000256" key="2">
    <source>
        <dbReference type="ARBA" id="ARBA00022448"/>
    </source>
</evidence>
<dbReference type="InterPro" id="IPR048634">
    <property type="entry name" value="SecD_SecF_C"/>
</dbReference>
<feature type="domain" description="Protein export membrane protein SecD/SecF C-terminal" evidence="10">
    <location>
        <begin position="343"/>
        <end position="503"/>
    </location>
</feature>
<gene>
    <name evidence="11" type="ORF">H1011_00895</name>
</gene>
<feature type="transmembrane region" description="Helical" evidence="9">
    <location>
        <begin position="360"/>
        <end position="381"/>
    </location>
</feature>
<keyword evidence="5" id="KW-0653">Protein transport</keyword>
<protein>
    <recommendedName>
        <fullName evidence="10">Protein export membrane protein SecD/SecF C-terminal domain-containing protein</fullName>
    </recommendedName>
</protein>
<comment type="subcellular location">
    <subcellularLocation>
        <location evidence="1">Cell membrane</location>
        <topology evidence="1">Multi-pass membrane protein</topology>
    </subcellularLocation>
</comment>
<comment type="caution">
    <text evidence="11">The sequence shown here is derived from an EMBL/GenBank/DDBJ whole genome shotgun (WGS) entry which is preliminary data.</text>
</comment>
<evidence type="ECO:0000256" key="4">
    <source>
        <dbReference type="ARBA" id="ARBA00022692"/>
    </source>
</evidence>
<keyword evidence="6 9" id="KW-1133">Transmembrane helix</keyword>
<dbReference type="GO" id="GO:0005886">
    <property type="term" value="C:plasma membrane"/>
    <property type="evidence" value="ECO:0007669"/>
    <property type="project" value="UniProtKB-SubCell"/>
</dbReference>
<dbReference type="AlphaFoldDB" id="A0A832V1L5"/>
<dbReference type="SUPFAM" id="SSF50156">
    <property type="entry name" value="PDZ domain-like"/>
    <property type="match status" value="1"/>
</dbReference>
<reference evidence="11 12" key="1">
    <citation type="journal article" name="Nat. Commun.">
        <title>Undinarchaeota illuminate DPANN phylogeny and the impact of gene transfer on archaeal evolution.</title>
        <authorList>
            <person name="Dombrowski N."/>
            <person name="Williams T.A."/>
            <person name="Sun J."/>
            <person name="Woodcroft B.J."/>
            <person name="Lee J.H."/>
            <person name="Minh B.Q."/>
            <person name="Rinke C."/>
            <person name="Spang A."/>
        </authorList>
    </citation>
    <scope>NUCLEOTIDE SEQUENCE [LARGE SCALE GENOMIC DNA]</scope>
    <source>
        <strain evidence="11">MAG_bin17</strain>
    </source>
</reference>
<evidence type="ECO:0000256" key="6">
    <source>
        <dbReference type="ARBA" id="ARBA00022989"/>
    </source>
</evidence>